<dbReference type="HOGENOM" id="CLU_2319597_0_0_1"/>
<reference evidence="1" key="1">
    <citation type="submission" date="2024-06" db="UniProtKB">
        <authorList>
            <consortium name="Ensembl"/>
        </authorList>
    </citation>
    <scope>IDENTIFICATION</scope>
</reference>
<organism evidence="1">
    <name type="scientific">Mustela putorius furo</name>
    <name type="common">European domestic ferret</name>
    <name type="synonym">Mustela furo</name>
    <dbReference type="NCBI Taxonomy" id="9669"/>
    <lineage>
        <taxon>Eukaryota</taxon>
        <taxon>Metazoa</taxon>
        <taxon>Chordata</taxon>
        <taxon>Craniata</taxon>
        <taxon>Vertebrata</taxon>
        <taxon>Euteleostomi</taxon>
        <taxon>Mammalia</taxon>
        <taxon>Eutheria</taxon>
        <taxon>Laurasiatheria</taxon>
        <taxon>Carnivora</taxon>
        <taxon>Caniformia</taxon>
        <taxon>Musteloidea</taxon>
        <taxon>Mustelidae</taxon>
        <taxon>Mustelinae</taxon>
        <taxon>Mustela</taxon>
    </lineage>
</organism>
<evidence type="ECO:0000313" key="1">
    <source>
        <dbReference type="Ensembl" id="ENSMPUP00000004702.1"/>
    </source>
</evidence>
<dbReference type="AlphaFoldDB" id="M3Y051"/>
<proteinExistence type="predicted"/>
<protein>
    <submittedName>
        <fullName evidence="1">Uncharacterized protein</fullName>
    </submittedName>
</protein>
<dbReference type="EMBL" id="AEYP01086686">
    <property type="status" value="NOT_ANNOTATED_CDS"/>
    <property type="molecule type" value="Genomic_DNA"/>
</dbReference>
<sequence>MLRERAKAWQGVPCWQAGSGFWRSPRSLGRRLRGSSLSSAAGKKLEEHIGFQTTLASSGSWKSKTMVLAGLLSSRPFSLDCRWPSSGSSQRYPSVAFVS</sequence>
<dbReference type="Ensembl" id="ENSMPUT00000004783.1">
    <property type="protein sequence ID" value="ENSMPUP00000004702.1"/>
    <property type="gene ID" value="ENSMPUG00000004739.1"/>
</dbReference>
<accession>M3Y051</accession>
<dbReference type="EMBL" id="AEYP01086684">
    <property type="status" value="NOT_ANNOTATED_CDS"/>
    <property type="molecule type" value="Genomic_DNA"/>
</dbReference>
<dbReference type="EMBL" id="AEYP01086685">
    <property type="status" value="NOT_ANNOTATED_CDS"/>
    <property type="molecule type" value="Genomic_DNA"/>
</dbReference>
<dbReference type="InParanoid" id="M3Y051"/>
<name>M3Y051_MUSPF</name>